<keyword evidence="2" id="KW-1185">Reference proteome</keyword>
<dbReference type="Proteomes" id="UP000070133">
    <property type="component" value="Unassembled WGS sequence"/>
</dbReference>
<dbReference type="OrthoDB" id="3647606at2759"/>
<comment type="caution">
    <text evidence="1">The sequence shown here is derived from an EMBL/GenBank/DDBJ whole genome shotgun (WGS) entry which is preliminary data.</text>
</comment>
<dbReference type="STRING" id="321146.A0A139HD03"/>
<organism evidence="1 2">
    <name type="scientific">Pseudocercospora eumusae</name>
    <dbReference type="NCBI Taxonomy" id="321146"/>
    <lineage>
        <taxon>Eukaryota</taxon>
        <taxon>Fungi</taxon>
        <taxon>Dikarya</taxon>
        <taxon>Ascomycota</taxon>
        <taxon>Pezizomycotina</taxon>
        <taxon>Dothideomycetes</taxon>
        <taxon>Dothideomycetidae</taxon>
        <taxon>Mycosphaerellales</taxon>
        <taxon>Mycosphaerellaceae</taxon>
        <taxon>Pseudocercospora</taxon>
    </lineage>
</organism>
<evidence type="ECO:0000313" key="1">
    <source>
        <dbReference type="EMBL" id="KXT00340.1"/>
    </source>
</evidence>
<name>A0A139HD03_9PEZI</name>
<dbReference type="AlphaFoldDB" id="A0A139HD03"/>
<dbReference type="EMBL" id="LFZN01000075">
    <property type="protein sequence ID" value="KXT00340.1"/>
    <property type="molecule type" value="Genomic_DNA"/>
</dbReference>
<proteinExistence type="predicted"/>
<evidence type="ECO:0000313" key="2">
    <source>
        <dbReference type="Proteomes" id="UP000070133"/>
    </source>
</evidence>
<protein>
    <submittedName>
        <fullName evidence="1">Uncharacterized protein</fullName>
    </submittedName>
</protein>
<gene>
    <name evidence="1" type="ORF">AC578_5866</name>
</gene>
<accession>A0A139HD03</accession>
<sequence length="435" mass="49843">MQDNILVSYSCTHFAILPADVSRENYDWLFIDLHPAAETDLISRHITSHLAIPQACPNPACQTFRLQPWTELIRTAESETHAALIETRKAYMRYGKTYHWQRHPLGRARCLEDPDCALAHKQFTLETRAFHNDPFFMPWRALYAGYLKIKAIINDCRFEISKIEYLLDQLAAGIDVFEGEIQSLRNAMARRKNIVVAHFPATLPPSEETKPERTFAEAKLRADLEIKLDELTFRLKLESNAVVSTSMPLDESTGKTADVAFIEFQKPKQAAEFANLATALGDVRLGKRHRVTFTRLTDVSRLGKLDIDEFRDAHMIPSRSQGAIDEMRRHIRQKSKEQLSNADILVANDGEMSGSPLQEHLAKRKTANLLRHRMDHWGTKLINHSDVHDDTRDMRHAVFRNAVYHTWLKRVEGFAELTPNVSGRQAGDEVQQQQN</sequence>
<reference evidence="1 2" key="1">
    <citation type="submission" date="2015-07" db="EMBL/GenBank/DDBJ databases">
        <title>Comparative genomics of the Sigatoka disease complex on banana suggests a link between parallel evolutionary changes in Pseudocercospora fijiensis and Pseudocercospora eumusae and increased virulence on the banana host.</title>
        <authorList>
            <person name="Chang T.-C."/>
            <person name="Salvucci A."/>
            <person name="Crous P.W."/>
            <person name="Stergiopoulos I."/>
        </authorList>
    </citation>
    <scope>NUCLEOTIDE SEQUENCE [LARGE SCALE GENOMIC DNA]</scope>
    <source>
        <strain evidence="1 2">CBS 114824</strain>
    </source>
</reference>